<name>A0A164ZC31_XYLHT</name>
<sequence length="228" mass="25592">MSLQGDSSIVEVHVFLQQLAAISKLSIVPREICAKDSATLNHNQSLRDCAEAEEMAPSAAFETVAGAARLSRQKGTLYLLATPPNIIFEQTNLYQQYTSEWTDEEKESHRRDHQAGLGAWHCCAAFYHQRTVYLYDPTYPNLNTASPPPYQISQFRNLGMARLLVNKLRAKRQVVDHIYLGGGGNDTDVCRDMCGVWLQHVVDLVNRGTEVNCDSIYVLAEGYEKLAR</sequence>
<accession>A0A164ZC31</accession>
<dbReference type="EMBL" id="KV407468">
    <property type="protein sequence ID" value="KZF18918.1"/>
    <property type="molecule type" value="Genomic_DNA"/>
</dbReference>
<dbReference type="OrthoDB" id="5428636at2759"/>
<dbReference type="RefSeq" id="XP_018184473.1">
    <property type="nucleotide sequence ID" value="XM_018336420.1"/>
</dbReference>
<dbReference type="GeneID" id="28901557"/>
<reference evidence="1 2" key="1">
    <citation type="journal article" date="2016" name="Fungal Biol.">
        <title>The genome of Xylona heveae provides a window into fungal endophytism.</title>
        <authorList>
            <person name="Gazis R."/>
            <person name="Kuo A."/>
            <person name="Riley R."/>
            <person name="LaButti K."/>
            <person name="Lipzen A."/>
            <person name="Lin J."/>
            <person name="Amirebrahimi M."/>
            <person name="Hesse C.N."/>
            <person name="Spatafora J.W."/>
            <person name="Henrissat B."/>
            <person name="Hainaut M."/>
            <person name="Grigoriev I.V."/>
            <person name="Hibbett D.S."/>
        </authorList>
    </citation>
    <scope>NUCLEOTIDE SEQUENCE [LARGE SCALE GENOMIC DNA]</scope>
    <source>
        <strain evidence="1 2">TC161</strain>
    </source>
</reference>
<evidence type="ECO:0000313" key="2">
    <source>
        <dbReference type="Proteomes" id="UP000076632"/>
    </source>
</evidence>
<evidence type="ECO:0000313" key="1">
    <source>
        <dbReference type="EMBL" id="KZF18918.1"/>
    </source>
</evidence>
<proteinExistence type="predicted"/>
<gene>
    <name evidence="1" type="ORF">L228DRAFT_286154</name>
</gene>
<organism evidence="1 2">
    <name type="scientific">Xylona heveae (strain CBS 132557 / TC161)</name>
    <dbReference type="NCBI Taxonomy" id="1328760"/>
    <lineage>
        <taxon>Eukaryota</taxon>
        <taxon>Fungi</taxon>
        <taxon>Dikarya</taxon>
        <taxon>Ascomycota</taxon>
        <taxon>Pezizomycotina</taxon>
        <taxon>Xylonomycetes</taxon>
        <taxon>Xylonales</taxon>
        <taxon>Xylonaceae</taxon>
        <taxon>Xylona</taxon>
    </lineage>
</organism>
<protein>
    <submittedName>
        <fullName evidence="1">Uncharacterized protein</fullName>
    </submittedName>
</protein>
<keyword evidence="2" id="KW-1185">Reference proteome</keyword>
<dbReference type="Proteomes" id="UP000076632">
    <property type="component" value="Unassembled WGS sequence"/>
</dbReference>
<dbReference type="InParanoid" id="A0A164ZC31"/>
<dbReference type="AlphaFoldDB" id="A0A164ZC31"/>